<evidence type="ECO:0000256" key="5">
    <source>
        <dbReference type="ARBA" id="ARBA00022692"/>
    </source>
</evidence>
<keyword evidence="13" id="KW-1185">Reference proteome</keyword>
<evidence type="ECO:0000256" key="2">
    <source>
        <dbReference type="ARBA" id="ARBA00010065"/>
    </source>
</evidence>
<dbReference type="RefSeq" id="WP_009133833.1">
    <property type="nucleotide sequence ID" value="NZ_CP102250.1"/>
</dbReference>
<dbReference type="GO" id="GO:0016410">
    <property type="term" value="F:N-acyltransferase activity"/>
    <property type="evidence" value="ECO:0007669"/>
    <property type="project" value="UniProtKB-UniRule"/>
</dbReference>
<dbReference type="InterPro" id="IPR045378">
    <property type="entry name" value="LNT_N"/>
</dbReference>
<feature type="compositionally biased region" description="Low complexity" evidence="10">
    <location>
        <begin position="71"/>
        <end position="82"/>
    </location>
</feature>
<dbReference type="HAMAP" id="MF_01148">
    <property type="entry name" value="Lnt"/>
    <property type="match status" value="1"/>
</dbReference>
<evidence type="ECO:0000256" key="8">
    <source>
        <dbReference type="ARBA" id="ARBA00023315"/>
    </source>
</evidence>
<comment type="pathway">
    <text evidence="9">Protein modification; lipoprotein biosynthesis (N-acyl transfer).</text>
</comment>
<dbReference type="PANTHER" id="PTHR38686">
    <property type="entry name" value="APOLIPOPROTEIN N-ACYLTRANSFERASE"/>
    <property type="match status" value="1"/>
</dbReference>
<comment type="function">
    <text evidence="9">Catalyzes the phospholipid dependent N-acylation of the N-terminal cysteine of apolipoprotein, the last step in lipoprotein maturation.</text>
</comment>
<evidence type="ECO:0000259" key="11">
    <source>
        <dbReference type="PROSITE" id="PS50263"/>
    </source>
</evidence>
<comment type="subcellular location">
    <subcellularLocation>
        <location evidence="1 9">Cell membrane</location>
        <topology evidence="1 9">Multi-pass membrane protein</topology>
    </subcellularLocation>
</comment>
<dbReference type="PANTHER" id="PTHR38686:SF1">
    <property type="entry name" value="APOLIPOPROTEIN N-ACYLTRANSFERASE"/>
    <property type="match status" value="1"/>
</dbReference>
<evidence type="ECO:0000256" key="10">
    <source>
        <dbReference type="SAM" id="MobiDB-lite"/>
    </source>
</evidence>
<organism evidence="12 13">
    <name type="scientific">Alistipes indistinctus YIT 12060</name>
    <dbReference type="NCBI Taxonomy" id="742725"/>
    <lineage>
        <taxon>Bacteria</taxon>
        <taxon>Pseudomonadati</taxon>
        <taxon>Bacteroidota</taxon>
        <taxon>Bacteroidia</taxon>
        <taxon>Bacteroidales</taxon>
        <taxon>Rikenellaceae</taxon>
        <taxon>Alistipes</taxon>
    </lineage>
</organism>
<dbReference type="InterPro" id="IPR003010">
    <property type="entry name" value="C-N_Hydrolase"/>
</dbReference>
<comment type="catalytic activity">
    <reaction evidence="9">
        <text>N-terminal S-1,2-diacyl-sn-glyceryl-L-cysteinyl-[lipoprotein] + a glycerophospholipid = N-acyl-S-1,2-diacyl-sn-glyceryl-L-cysteinyl-[lipoprotein] + a 2-acyl-sn-glycero-3-phospholipid + H(+)</text>
        <dbReference type="Rhea" id="RHEA:48228"/>
        <dbReference type="Rhea" id="RHEA-COMP:14681"/>
        <dbReference type="Rhea" id="RHEA-COMP:14684"/>
        <dbReference type="ChEBI" id="CHEBI:15378"/>
        <dbReference type="ChEBI" id="CHEBI:136912"/>
        <dbReference type="ChEBI" id="CHEBI:140656"/>
        <dbReference type="ChEBI" id="CHEBI:140657"/>
        <dbReference type="ChEBI" id="CHEBI:140660"/>
        <dbReference type="EC" id="2.3.1.269"/>
    </reaction>
</comment>
<dbReference type="OrthoDB" id="9804277at2"/>
<dbReference type="CDD" id="cd07571">
    <property type="entry name" value="ALP_N-acyl_transferase"/>
    <property type="match status" value="1"/>
</dbReference>
<dbReference type="InterPro" id="IPR036526">
    <property type="entry name" value="C-N_Hydrolase_sf"/>
</dbReference>
<dbReference type="UniPathway" id="UPA00666"/>
<reference evidence="12 13" key="1">
    <citation type="submission" date="2011-08" db="EMBL/GenBank/DDBJ databases">
        <title>The Genome Sequence of Alistipes indistinctus YIT 12060.</title>
        <authorList>
            <consortium name="The Broad Institute Genome Sequencing Platform"/>
            <person name="Earl A."/>
            <person name="Ward D."/>
            <person name="Feldgarden M."/>
            <person name="Gevers D."/>
            <person name="Morotomi M."/>
            <person name="Young S.K."/>
            <person name="Zeng Q."/>
            <person name="Gargeya S."/>
            <person name="Fitzgerald M."/>
            <person name="Haas B."/>
            <person name="Abouelleil A."/>
            <person name="Alvarado L."/>
            <person name="Arachchi H.M."/>
            <person name="Berlin A."/>
            <person name="Brown A."/>
            <person name="Chapman S.B."/>
            <person name="Chen Z."/>
            <person name="Dunbar C."/>
            <person name="Freedman E."/>
            <person name="Gearin G."/>
            <person name="Gellesch M."/>
            <person name="Goldberg J."/>
            <person name="Griggs A."/>
            <person name="Gujja S."/>
            <person name="Heiman D."/>
            <person name="Howarth C."/>
            <person name="Larson L."/>
            <person name="Lui A."/>
            <person name="MacDonald P.J.P."/>
            <person name="Montmayeur A."/>
            <person name="Murphy C."/>
            <person name="Neiman D."/>
            <person name="Pearson M."/>
            <person name="Priest M."/>
            <person name="Roberts A."/>
            <person name="Saif S."/>
            <person name="Shea T."/>
            <person name="Shenoy N."/>
            <person name="Sisk P."/>
            <person name="Stolte C."/>
            <person name="Sykes S."/>
            <person name="Wortman J."/>
            <person name="Nusbaum C."/>
            <person name="Birren B."/>
        </authorList>
    </citation>
    <scope>NUCLEOTIDE SEQUENCE [LARGE SCALE GENOMIC DNA]</scope>
    <source>
        <strain evidence="12 13">YIT 12060</strain>
    </source>
</reference>
<dbReference type="GO" id="GO:0042158">
    <property type="term" value="P:lipoprotein biosynthetic process"/>
    <property type="evidence" value="ECO:0007669"/>
    <property type="project" value="UniProtKB-UniRule"/>
</dbReference>
<evidence type="ECO:0000256" key="7">
    <source>
        <dbReference type="ARBA" id="ARBA00023136"/>
    </source>
</evidence>
<feature type="transmembrane region" description="Helical" evidence="9">
    <location>
        <begin position="96"/>
        <end position="115"/>
    </location>
</feature>
<evidence type="ECO:0000256" key="3">
    <source>
        <dbReference type="ARBA" id="ARBA00022475"/>
    </source>
</evidence>
<dbReference type="PATRIC" id="fig|742725.3.peg.1085"/>
<feature type="transmembrane region" description="Helical" evidence="9">
    <location>
        <begin position="226"/>
        <end position="245"/>
    </location>
</feature>
<proteinExistence type="inferred from homology"/>
<evidence type="ECO:0000256" key="1">
    <source>
        <dbReference type="ARBA" id="ARBA00004651"/>
    </source>
</evidence>
<dbReference type="NCBIfam" id="TIGR00546">
    <property type="entry name" value="lnt"/>
    <property type="match status" value="1"/>
</dbReference>
<dbReference type="InterPro" id="IPR004563">
    <property type="entry name" value="Apolipo_AcylTrfase"/>
</dbReference>
<feature type="transmembrane region" description="Helical" evidence="9">
    <location>
        <begin position="121"/>
        <end position="144"/>
    </location>
</feature>
<keyword evidence="4 9" id="KW-0808">Transferase</keyword>
<dbReference type="Proteomes" id="UP000006008">
    <property type="component" value="Unassembled WGS sequence"/>
</dbReference>
<dbReference type="Gene3D" id="3.60.110.10">
    <property type="entry name" value="Carbon-nitrogen hydrolase"/>
    <property type="match status" value="1"/>
</dbReference>
<evidence type="ECO:0000313" key="12">
    <source>
        <dbReference type="EMBL" id="EHB92823.1"/>
    </source>
</evidence>
<sequence>MTKRILYALCSAVLLALPWLGAPALTLLVAFVPLLILQQELADADAGQTVQVSGTGQDPKKEKGKKKSTKAAEASAPAAGRRTNSRVKPLSRTPRLWPYLTLTFALWWGATTWWVGEAAVIGAVLAVVFGTALNLTAFMIYHAVWRRAPRALAYTLLVVGWISYEYLYICGEISFPWLTLGNGFAHDVKLVQWYEYTGVLGGSLWVLICNLLVFEAWKQRRHLQSWIAPAVAVLLPVIVSLGIYYSCEEPDQKVSVEVIQPNFDPYNVKFTLDQSEQNAVMLELMSRAPHNVDFIVAPETAIDDTPWEQLVSLAPSVRQFQELIRTSYPGTTIISGATTAQRYPDYEHASATARTDGKIWYDFYNSALAIDSSSNVRIHHKSILVAGVEKMPYYNIFKHLDFLTVDLGGITGQLGVDSVRKVFTSPQGTRFGVAICYESIYGEYFTEFIRNGAQLMFVITNDGWWGDTPGYRQHFSYARLRAIETRRSIARSANTGISGFINARGDVGETLGWDVRGALTSQVGLHDRMTFYTRYGDVIGRISWYVFALGLLYFMAYRVRKRSHLND</sequence>
<protein>
    <recommendedName>
        <fullName evidence="9">Apolipoprotein N-acyltransferase</fullName>
        <shortName evidence="9">ALP N-acyltransferase</shortName>
        <ecNumber evidence="9">2.3.1.269</ecNumber>
    </recommendedName>
</protein>
<feature type="transmembrane region" description="Helical" evidence="9">
    <location>
        <begin position="6"/>
        <end position="37"/>
    </location>
</feature>
<dbReference type="Pfam" id="PF00795">
    <property type="entry name" value="CN_hydrolase"/>
    <property type="match status" value="1"/>
</dbReference>
<gene>
    <name evidence="9" type="primary">lnt</name>
    <name evidence="12" type="ORF">HMPREF9450_01027</name>
</gene>
<dbReference type="SUPFAM" id="SSF56317">
    <property type="entry name" value="Carbon-nitrogen hydrolase"/>
    <property type="match status" value="1"/>
</dbReference>
<feature type="transmembrane region" description="Helical" evidence="9">
    <location>
        <begin position="193"/>
        <end position="214"/>
    </location>
</feature>
<dbReference type="STRING" id="742725.HMPREF9450_01027"/>
<dbReference type="GO" id="GO:0005886">
    <property type="term" value="C:plasma membrane"/>
    <property type="evidence" value="ECO:0007669"/>
    <property type="project" value="UniProtKB-SubCell"/>
</dbReference>
<feature type="transmembrane region" description="Helical" evidence="9">
    <location>
        <begin position="542"/>
        <end position="559"/>
    </location>
</feature>
<comment type="caution">
    <text evidence="12">The sequence shown here is derived from an EMBL/GenBank/DDBJ whole genome shotgun (WGS) entry which is preliminary data.</text>
</comment>
<evidence type="ECO:0000256" key="9">
    <source>
        <dbReference type="HAMAP-Rule" id="MF_01148"/>
    </source>
</evidence>
<keyword evidence="5 9" id="KW-0812">Transmembrane</keyword>
<dbReference type="eggNOG" id="COG0815">
    <property type="taxonomic scope" value="Bacteria"/>
</dbReference>
<dbReference type="PROSITE" id="PS50263">
    <property type="entry name" value="CN_HYDROLASE"/>
    <property type="match status" value="1"/>
</dbReference>
<comment type="similarity">
    <text evidence="2 9">Belongs to the CN hydrolase family. Apolipoprotein N-acyltransferase subfamily.</text>
</comment>
<evidence type="ECO:0000256" key="6">
    <source>
        <dbReference type="ARBA" id="ARBA00022989"/>
    </source>
</evidence>
<dbReference type="EMBL" id="ADLD01000009">
    <property type="protein sequence ID" value="EHB92823.1"/>
    <property type="molecule type" value="Genomic_DNA"/>
</dbReference>
<dbReference type="EC" id="2.3.1.269" evidence="9"/>
<dbReference type="GeneID" id="92815954"/>
<dbReference type="AlphaFoldDB" id="G5H7I4"/>
<evidence type="ECO:0000313" key="13">
    <source>
        <dbReference type="Proteomes" id="UP000006008"/>
    </source>
</evidence>
<feature type="domain" description="CN hydrolase" evidence="11">
    <location>
        <begin position="254"/>
        <end position="525"/>
    </location>
</feature>
<dbReference type="HOGENOM" id="CLU_019563_1_2_10"/>
<feature type="region of interest" description="Disordered" evidence="10">
    <location>
        <begin position="48"/>
        <end position="87"/>
    </location>
</feature>
<accession>G5H7I4</accession>
<name>G5H7I4_9BACT</name>
<keyword evidence="8 9" id="KW-0012">Acyltransferase</keyword>
<keyword evidence="3 9" id="KW-1003">Cell membrane</keyword>
<keyword evidence="7 9" id="KW-0472">Membrane</keyword>
<feature type="transmembrane region" description="Helical" evidence="9">
    <location>
        <begin position="151"/>
        <end position="169"/>
    </location>
</feature>
<keyword evidence="6 9" id="KW-1133">Transmembrane helix</keyword>
<evidence type="ECO:0000256" key="4">
    <source>
        <dbReference type="ARBA" id="ARBA00022679"/>
    </source>
</evidence>
<dbReference type="Pfam" id="PF20154">
    <property type="entry name" value="LNT_N"/>
    <property type="match status" value="1"/>
</dbReference>